<sequence>MKHEQILQLKIHTSNYATVIFSHSLSYLIIFPKQTQDPELIVSNETDLNVILLFGYVSSGRFVG</sequence>
<organism evidence="1">
    <name type="scientific">marine metagenome</name>
    <dbReference type="NCBI Taxonomy" id="408172"/>
    <lineage>
        <taxon>unclassified sequences</taxon>
        <taxon>metagenomes</taxon>
        <taxon>ecological metagenomes</taxon>
    </lineage>
</organism>
<accession>A0A382MFG9</accession>
<proteinExistence type="predicted"/>
<evidence type="ECO:0000313" key="1">
    <source>
        <dbReference type="EMBL" id="SVC46182.1"/>
    </source>
</evidence>
<dbReference type="AlphaFoldDB" id="A0A382MFG9"/>
<name>A0A382MFG9_9ZZZZ</name>
<protein>
    <submittedName>
        <fullName evidence="1">Uncharacterized protein</fullName>
    </submittedName>
</protein>
<reference evidence="1" key="1">
    <citation type="submission" date="2018-05" db="EMBL/GenBank/DDBJ databases">
        <authorList>
            <person name="Lanie J.A."/>
            <person name="Ng W.-L."/>
            <person name="Kazmierczak K.M."/>
            <person name="Andrzejewski T.M."/>
            <person name="Davidsen T.M."/>
            <person name="Wayne K.J."/>
            <person name="Tettelin H."/>
            <person name="Glass J.I."/>
            <person name="Rusch D."/>
            <person name="Podicherti R."/>
            <person name="Tsui H.-C.T."/>
            <person name="Winkler M.E."/>
        </authorList>
    </citation>
    <scope>NUCLEOTIDE SEQUENCE</scope>
</reference>
<dbReference type="EMBL" id="UINC01092528">
    <property type="protein sequence ID" value="SVC46182.1"/>
    <property type="molecule type" value="Genomic_DNA"/>
</dbReference>
<gene>
    <name evidence="1" type="ORF">METZ01_LOCUS299036</name>
</gene>